<organism evidence="1 2">
    <name type="scientific">Clostridium thermosuccinogenes</name>
    <dbReference type="NCBI Taxonomy" id="84032"/>
    <lineage>
        <taxon>Bacteria</taxon>
        <taxon>Bacillati</taxon>
        <taxon>Bacillota</taxon>
        <taxon>Clostridia</taxon>
        <taxon>Eubacteriales</taxon>
        <taxon>Clostridiaceae</taxon>
        <taxon>Clostridium</taxon>
    </lineage>
</organism>
<dbReference type="EMBL" id="NIOJ01000067">
    <property type="protein sequence ID" value="PNT95428.1"/>
    <property type="molecule type" value="Genomic_DNA"/>
</dbReference>
<protein>
    <submittedName>
        <fullName evidence="1">Uncharacterized protein</fullName>
    </submittedName>
</protein>
<keyword evidence="2" id="KW-1185">Reference proteome</keyword>
<evidence type="ECO:0000313" key="1">
    <source>
        <dbReference type="EMBL" id="PNT95428.1"/>
    </source>
</evidence>
<sequence length="81" mass="9581">MSAYYHTEEKKYIKTTNHPELAGWNGKITVLGAKKNYYSNSFLCMNVPIKNIRHRSVEMELIIFLPGYLRIHHDGQSRWKI</sequence>
<proteinExistence type="predicted"/>
<name>A0A2K2F7Q3_9CLOT</name>
<evidence type="ECO:0000313" key="2">
    <source>
        <dbReference type="Proteomes" id="UP000236151"/>
    </source>
</evidence>
<dbReference type="Proteomes" id="UP000236151">
    <property type="component" value="Unassembled WGS sequence"/>
</dbReference>
<comment type="caution">
    <text evidence="1">The sequence shown here is derived from an EMBL/GenBank/DDBJ whole genome shotgun (WGS) entry which is preliminary data.</text>
</comment>
<reference evidence="1 2" key="1">
    <citation type="submission" date="2017-06" db="EMBL/GenBank/DDBJ databases">
        <title>Investigating the central metabolism of Clostridium thermosuccinogenes.</title>
        <authorList>
            <person name="Koendjbiharie J.G."/>
            <person name="van Kranenburg R."/>
        </authorList>
    </citation>
    <scope>NUCLEOTIDE SEQUENCE [LARGE SCALE GENOMIC DNA]</scope>
    <source>
        <strain evidence="1 2">DSM 5806</strain>
    </source>
</reference>
<dbReference type="KEGG" id="cthd:CDO33_03400"/>
<accession>A0A2K2F7Q3</accession>
<gene>
    <name evidence="1" type="ORF">CDQ84_17105</name>
</gene>
<dbReference type="AlphaFoldDB" id="A0A2K2F7Q3"/>